<reference evidence="1 3" key="1">
    <citation type="journal article" date="2020" name="Microorganisms">
        <title>Reliable Identification of Environmental Pseudomonas Isolates Using the rpoD Gene.</title>
        <authorList>
            <consortium name="The Broad Institute Genome Sequencing Platform"/>
            <person name="Girard L."/>
            <person name="Lood C."/>
            <person name="Rokni-Zadeh H."/>
            <person name="van Noort V."/>
            <person name="Lavigne R."/>
            <person name="De Mot R."/>
        </authorList>
    </citation>
    <scope>NUCLEOTIDE SEQUENCE</scope>
    <source>
        <strain evidence="1 3">SWRI153</strain>
    </source>
</reference>
<protein>
    <submittedName>
        <fullName evidence="1">Uncharacterized protein</fullName>
    </submittedName>
</protein>
<gene>
    <name evidence="2" type="ORF">HU727_025390</name>
    <name evidence="1" type="ORF">HU727_25400</name>
</gene>
<sequence length="52" mass="6140">MDYNDEIEIRFLFEPKAPSLGWKAQPKSVKTDTIRSDPHISWKYPYGQKTPE</sequence>
<proteinExistence type="predicted"/>
<organism evidence="1">
    <name type="scientific">Pseudomonas khorasanensis</name>
    <dbReference type="NCBI Taxonomy" id="2745508"/>
    <lineage>
        <taxon>Bacteria</taxon>
        <taxon>Pseudomonadati</taxon>
        <taxon>Pseudomonadota</taxon>
        <taxon>Gammaproteobacteria</taxon>
        <taxon>Pseudomonadales</taxon>
        <taxon>Pseudomonadaceae</taxon>
        <taxon>Pseudomonas</taxon>
    </lineage>
</organism>
<dbReference type="RefSeq" id="WP_186534435.1">
    <property type="nucleotide sequence ID" value="NZ_JABWQP020000028.1"/>
</dbReference>
<evidence type="ECO:0000313" key="1">
    <source>
        <dbReference type="EMBL" id="MBC3344977.1"/>
    </source>
</evidence>
<reference evidence="2" key="3">
    <citation type="submission" date="2021-06" db="EMBL/GenBank/DDBJ databases">
        <title>Updating the genus Pseudomonas: Description of 43 new species and partition of the Pseudomonas putida group.</title>
        <authorList>
            <person name="Girard L."/>
            <person name="Lood C."/>
            <person name="Vandamme P."/>
            <person name="Rokni-Zadeh H."/>
            <person name="Van Noort V."/>
            <person name="Hofte M."/>
            <person name="Lavigne R."/>
            <person name="De Mot R."/>
        </authorList>
    </citation>
    <scope>NUCLEOTIDE SEQUENCE</scope>
    <source>
        <strain evidence="2">SWRI153</strain>
    </source>
</reference>
<dbReference type="EMBL" id="JABWQP020000028">
    <property type="protein sequence ID" value="MBV4488928.1"/>
    <property type="molecule type" value="Genomic_DNA"/>
</dbReference>
<comment type="caution">
    <text evidence="1">The sequence shown here is derived from an EMBL/GenBank/DDBJ whole genome shotgun (WGS) entry which is preliminary data.</text>
</comment>
<reference evidence="1" key="2">
    <citation type="submission" date="2020-07" db="EMBL/GenBank/DDBJ databases">
        <authorList>
            <person name="Lood C."/>
            <person name="Girard L."/>
        </authorList>
    </citation>
    <scope>NUCLEOTIDE SEQUENCE</scope>
    <source>
        <strain evidence="1">SWRI153</strain>
    </source>
</reference>
<name>A0A923JHH2_9PSED</name>
<dbReference type="Proteomes" id="UP000648816">
    <property type="component" value="Unassembled WGS sequence"/>
</dbReference>
<keyword evidence="3" id="KW-1185">Reference proteome</keyword>
<accession>A0A923JHH2</accession>
<evidence type="ECO:0000313" key="2">
    <source>
        <dbReference type="EMBL" id="MBV4488928.1"/>
    </source>
</evidence>
<evidence type="ECO:0000313" key="3">
    <source>
        <dbReference type="Proteomes" id="UP000648816"/>
    </source>
</evidence>
<dbReference type="EMBL" id="JABWQP010000033">
    <property type="protein sequence ID" value="MBC3344977.1"/>
    <property type="molecule type" value="Genomic_DNA"/>
</dbReference>
<dbReference type="AlphaFoldDB" id="A0A923JHH2"/>